<dbReference type="InterPro" id="IPR017871">
    <property type="entry name" value="ABC_transporter-like_CS"/>
</dbReference>
<dbReference type="InterPro" id="IPR027417">
    <property type="entry name" value="P-loop_NTPase"/>
</dbReference>
<evidence type="ECO:0000256" key="3">
    <source>
        <dbReference type="ARBA" id="ARBA00022840"/>
    </source>
</evidence>
<dbReference type="STRING" id="1044.EH31_15035"/>
<dbReference type="InterPro" id="IPR003593">
    <property type="entry name" value="AAA+_ATPase"/>
</dbReference>
<dbReference type="CDD" id="cd03263">
    <property type="entry name" value="ABC_subfamily_A"/>
    <property type="match status" value="1"/>
</dbReference>
<evidence type="ECO:0000313" key="5">
    <source>
        <dbReference type="EMBL" id="KEO88752.1"/>
    </source>
</evidence>
<organism evidence="5 6">
    <name type="scientific">Erythrobacter longus</name>
    <dbReference type="NCBI Taxonomy" id="1044"/>
    <lineage>
        <taxon>Bacteria</taxon>
        <taxon>Pseudomonadati</taxon>
        <taxon>Pseudomonadota</taxon>
        <taxon>Alphaproteobacteria</taxon>
        <taxon>Sphingomonadales</taxon>
        <taxon>Erythrobacteraceae</taxon>
        <taxon>Erythrobacter/Porphyrobacter group</taxon>
        <taxon>Erythrobacter</taxon>
    </lineage>
</organism>
<keyword evidence="1" id="KW-0813">Transport</keyword>
<comment type="caution">
    <text evidence="5">The sequence shown here is derived from an EMBL/GenBank/DDBJ whole genome shotgun (WGS) entry which is preliminary data.</text>
</comment>
<dbReference type="InterPro" id="IPR050763">
    <property type="entry name" value="ABC_transporter_ATP-binding"/>
</dbReference>
<dbReference type="PROSITE" id="PS00211">
    <property type="entry name" value="ABC_TRANSPORTER_1"/>
    <property type="match status" value="1"/>
</dbReference>
<dbReference type="Pfam" id="PF00005">
    <property type="entry name" value="ABC_tran"/>
    <property type="match status" value="1"/>
</dbReference>
<keyword evidence="3 5" id="KW-0067">ATP-binding</keyword>
<dbReference type="InterPro" id="IPR003439">
    <property type="entry name" value="ABC_transporter-like_ATP-bd"/>
</dbReference>
<dbReference type="Gene3D" id="3.40.50.300">
    <property type="entry name" value="P-loop containing nucleotide triphosphate hydrolases"/>
    <property type="match status" value="1"/>
</dbReference>
<dbReference type="Proteomes" id="UP000027647">
    <property type="component" value="Unassembled WGS sequence"/>
</dbReference>
<dbReference type="PROSITE" id="PS50893">
    <property type="entry name" value="ABC_TRANSPORTER_2"/>
    <property type="match status" value="1"/>
</dbReference>
<dbReference type="PANTHER" id="PTHR42711">
    <property type="entry name" value="ABC TRANSPORTER ATP-BINDING PROTEIN"/>
    <property type="match status" value="1"/>
</dbReference>
<evidence type="ECO:0000259" key="4">
    <source>
        <dbReference type="PROSITE" id="PS50893"/>
    </source>
</evidence>
<dbReference type="AlphaFoldDB" id="A0A074MSY8"/>
<evidence type="ECO:0000313" key="6">
    <source>
        <dbReference type="Proteomes" id="UP000027647"/>
    </source>
</evidence>
<dbReference type="OrthoDB" id="9806044at2"/>
<dbReference type="eggNOG" id="COG1131">
    <property type="taxonomic scope" value="Bacteria"/>
</dbReference>
<dbReference type="EMBL" id="JMIW01000007">
    <property type="protein sequence ID" value="KEO88752.1"/>
    <property type="molecule type" value="Genomic_DNA"/>
</dbReference>
<dbReference type="SMART" id="SM00382">
    <property type="entry name" value="AAA"/>
    <property type="match status" value="1"/>
</dbReference>
<dbReference type="SUPFAM" id="SSF52540">
    <property type="entry name" value="P-loop containing nucleoside triphosphate hydrolases"/>
    <property type="match status" value="1"/>
</dbReference>
<protein>
    <submittedName>
        <fullName evidence="5">Multidrug ABC transporter ATP-binding protein</fullName>
    </submittedName>
</protein>
<dbReference type="RefSeq" id="WP_034961508.1">
    <property type="nucleotide sequence ID" value="NZ_JMIW01000007.1"/>
</dbReference>
<proteinExistence type="predicted"/>
<evidence type="ECO:0000256" key="1">
    <source>
        <dbReference type="ARBA" id="ARBA00022448"/>
    </source>
</evidence>
<keyword evidence="2" id="KW-0547">Nucleotide-binding</keyword>
<sequence>MTPPAIRIDNIAKRYAPPKGASGPDAEGKLALKGVSFDVPQGSIFGLLGPNGAGKSTLINILAGLVNKTSGSAEIWGFDIDTQRRNASRAIGIVPQEIVFDPFFTPYEVLENQGGFYGIGAKDRRSEELLEAVRLGDKRNAYARTLSGGMKRRLLVAKAMVHSPPILVLDEPTAGVDVELRRQLWDLVTELNREGVTIVLTTHYLEEAEELCDEIAIINHGELIAHKPTADLINMAREKIVAVTLADDLVQAPRHEAFSKVELAGERGVEVTYDKDKLNAGQVLGILQEQGLTVEDVTTREADLEDVFVQLTGSGN</sequence>
<dbReference type="GO" id="GO:0005524">
    <property type="term" value="F:ATP binding"/>
    <property type="evidence" value="ECO:0007669"/>
    <property type="project" value="UniProtKB-KW"/>
</dbReference>
<dbReference type="GO" id="GO:0016887">
    <property type="term" value="F:ATP hydrolysis activity"/>
    <property type="evidence" value="ECO:0007669"/>
    <property type="project" value="InterPro"/>
</dbReference>
<reference evidence="5 6" key="1">
    <citation type="submission" date="2014-04" db="EMBL/GenBank/DDBJ databases">
        <title>A comprehensive comparison of genomes of Erythrobacter spp. strains.</title>
        <authorList>
            <person name="Zheng Q."/>
        </authorList>
    </citation>
    <scope>NUCLEOTIDE SEQUENCE [LARGE SCALE GENOMIC DNA]</scope>
    <source>
        <strain evidence="5 6">DSM 6997</strain>
    </source>
</reference>
<name>A0A074MSY8_ERYLO</name>
<dbReference type="PANTHER" id="PTHR42711:SF15">
    <property type="entry name" value="ABC-TYPE MULTIDRUG TRANSPORT SYSTEM, ATPASE COMPONENT"/>
    <property type="match status" value="1"/>
</dbReference>
<feature type="domain" description="ABC transporter" evidence="4">
    <location>
        <begin position="6"/>
        <end position="245"/>
    </location>
</feature>
<accession>A0A074MSY8</accession>
<gene>
    <name evidence="5" type="ORF">EH31_15035</name>
</gene>
<keyword evidence="6" id="KW-1185">Reference proteome</keyword>
<evidence type="ECO:0000256" key="2">
    <source>
        <dbReference type="ARBA" id="ARBA00022741"/>
    </source>
</evidence>